<keyword evidence="3" id="KW-1185">Reference proteome</keyword>
<comment type="caution">
    <text evidence="2">The sequence shown here is derived from an EMBL/GenBank/DDBJ whole genome shotgun (WGS) entry which is preliminary data.</text>
</comment>
<dbReference type="RefSeq" id="XP_040713114.1">
    <property type="nucleotide sequence ID" value="XM_040863970.1"/>
</dbReference>
<evidence type="ECO:0000313" key="3">
    <source>
        <dbReference type="Proteomes" id="UP000193689"/>
    </source>
</evidence>
<accession>A0A1Y2DNU9</accession>
<feature type="region of interest" description="Disordered" evidence="1">
    <location>
        <begin position="260"/>
        <end position="281"/>
    </location>
</feature>
<dbReference type="Proteomes" id="UP000193689">
    <property type="component" value="Unassembled WGS sequence"/>
</dbReference>
<proteinExistence type="predicted"/>
<evidence type="ECO:0000313" key="2">
    <source>
        <dbReference type="EMBL" id="ORY60887.1"/>
    </source>
</evidence>
<gene>
    <name evidence="2" type="ORF">BCR38DRAFT_48599</name>
</gene>
<reference evidence="2 3" key="1">
    <citation type="submission" date="2016-07" db="EMBL/GenBank/DDBJ databases">
        <title>Pervasive Adenine N6-methylation of Active Genes in Fungi.</title>
        <authorList>
            <consortium name="DOE Joint Genome Institute"/>
            <person name="Mondo S.J."/>
            <person name="Dannebaum R.O."/>
            <person name="Kuo R.C."/>
            <person name="Labutti K."/>
            <person name="Haridas S."/>
            <person name="Kuo A."/>
            <person name="Salamov A."/>
            <person name="Ahrendt S.R."/>
            <person name="Lipzen A."/>
            <person name="Sullivan W."/>
            <person name="Andreopoulos W.B."/>
            <person name="Clum A."/>
            <person name="Lindquist E."/>
            <person name="Daum C."/>
            <person name="Ramamoorthy G.K."/>
            <person name="Gryganskyi A."/>
            <person name="Culley D."/>
            <person name="Magnuson J.K."/>
            <person name="James T.Y."/>
            <person name="O'Malley M.A."/>
            <person name="Stajich J.E."/>
            <person name="Spatafora J.W."/>
            <person name="Visel A."/>
            <person name="Grigoriev I.V."/>
        </authorList>
    </citation>
    <scope>NUCLEOTIDE SEQUENCE [LARGE SCALE GENOMIC DNA]</scope>
    <source>
        <strain evidence="2 3">CBS 129021</strain>
    </source>
</reference>
<protein>
    <submittedName>
        <fullName evidence="2">Uncharacterized protein</fullName>
    </submittedName>
</protein>
<dbReference type="InParanoid" id="A0A1Y2DNU9"/>
<dbReference type="GeneID" id="63780182"/>
<sequence>MLVSVPAARSPFKLGPVHILATPSSIIPLSPTLPDLKTSRNSISTTTFFSRLPILWQFATKVARPFLLFLSLSHSQNSRLTIDLSTRRLLSPATTPLNPSAGQPHSALSRTQGEHEYFPITPHEDHTGARIFSLPAETAPLPLAYLPRRLRIIVRSIFPSLVQRGEKTRRRRRLKFCHKGVWARCIQQPLVTRRIAVDNEHDAFARAGVRVAFWKPPVIVCPPLDSYRQRTYTLPIAGIQSHQERIALRVHRPALSLNSPSILGRTDDPARSRTSCRFGSR</sequence>
<evidence type="ECO:0000256" key="1">
    <source>
        <dbReference type="SAM" id="MobiDB-lite"/>
    </source>
</evidence>
<dbReference type="AlphaFoldDB" id="A0A1Y2DNU9"/>
<dbReference type="EMBL" id="MCFJ01000011">
    <property type="protein sequence ID" value="ORY60887.1"/>
    <property type="molecule type" value="Genomic_DNA"/>
</dbReference>
<feature type="compositionally biased region" description="Polar residues" evidence="1">
    <location>
        <begin position="272"/>
        <end position="281"/>
    </location>
</feature>
<name>A0A1Y2DNU9_9PEZI</name>
<organism evidence="2 3">
    <name type="scientific">Pseudomassariella vexata</name>
    <dbReference type="NCBI Taxonomy" id="1141098"/>
    <lineage>
        <taxon>Eukaryota</taxon>
        <taxon>Fungi</taxon>
        <taxon>Dikarya</taxon>
        <taxon>Ascomycota</taxon>
        <taxon>Pezizomycotina</taxon>
        <taxon>Sordariomycetes</taxon>
        <taxon>Xylariomycetidae</taxon>
        <taxon>Amphisphaeriales</taxon>
        <taxon>Pseudomassariaceae</taxon>
        <taxon>Pseudomassariella</taxon>
    </lineage>
</organism>